<accession>A0ABU6K715</accession>
<keyword evidence="2" id="KW-0378">Hydrolase</keyword>
<dbReference type="RefSeq" id="WP_327600474.1">
    <property type="nucleotide sequence ID" value="NZ_JAYXHS010000003.1"/>
</dbReference>
<keyword evidence="3" id="KW-1185">Reference proteome</keyword>
<organism evidence="2 3">
    <name type="scientific">Uliginosibacterium silvisoli</name>
    <dbReference type="NCBI Taxonomy" id="3114758"/>
    <lineage>
        <taxon>Bacteria</taxon>
        <taxon>Pseudomonadati</taxon>
        <taxon>Pseudomonadota</taxon>
        <taxon>Betaproteobacteria</taxon>
        <taxon>Rhodocyclales</taxon>
        <taxon>Zoogloeaceae</taxon>
        <taxon>Uliginosibacterium</taxon>
    </lineage>
</organism>
<dbReference type="EC" id="3.1.-.-" evidence="2"/>
<reference evidence="2 3" key="1">
    <citation type="submission" date="2024-01" db="EMBL/GenBank/DDBJ databases">
        <title>Uliginosibacterium soil sp. nov.</title>
        <authorList>
            <person name="Lv Y."/>
        </authorList>
    </citation>
    <scope>NUCLEOTIDE SEQUENCE [LARGE SCALE GENOMIC DNA]</scope>
    <source>
        <strain evidence="2 3">H3</strain>
    </source>
</reference>
<proteinExistence type="predicted"/>
<dbReference type="PANTHER" id="PTHR46623:SF6">
    <property type="entry name" value="ALPHA_BETA-HYDROLASES SUPERFAMILY PROTEIN"/>
    <property type="match status" value="1"/>
</dbReference>
<protein>
    <submittedName>
        <fullName evidence="2">Dienelactone hydrolase family protein</fullName>
        <ecNumber evidence="2">3.1.-.-</ecNumber>
    </submittedName>
</protein>
<dbReference type="Pfam" id="PF01738">
    <property type="entry name" value="DLH"/>
    <property type="match status" value="1"/>
</dbReference>
<dbReference type="GO" id="GO:0016787">
    <property type="term" value="F:hydrolase activity"/>
    <property type="evidence" value="ECO:0007669"/>
    <property type="project" value="UniProtKB-KW"/>
</dbReference>
<dbReference type="Proteomes" id="UP001331561">
    <property type="component" value="Unassembled WGS sequence"/>
</dbReference>
<evidence type="ECO:0000313" key="2">
    <source>
        <dbReference type="EMBL" id="MEC5387505.1"/>
    </source>
</evidence>
<name>A0ABU6K715_9RHOO</name>
<sequence length="267" mass="28991">MSQPSTPAGFSPAVSLATDTVIHTDNAGLIEGDITIRRGAEEIPAYRAAPASGTQHPVILVVQEIFGVHEHIRDVARRLAKLGYLAIAPELYFRQGDPSKIASIDELREKIVSKVPDEQVLADLDATVTWAAANGGDVDRLGITGFCWGGRITWLYTAHQPRVKAAVAWYGKLVGPQSALQPRHPIDVAAQLKAPVLGLYGGQDAGIPLDTVEALRNALTAADSASRIHVYPEAPHAFYADYRPSFRKFEAEDGWLLLQGWFKEHGL</sequence>
<dbReference type="SUPFAM" id="SSF53474">
    <property type="entry name" value="alpha/beta-Hydrolases"/>
    <property type="match status" value="1"/>
</dbReference>
<dbReference type="Gene3D" id="3.40.50.1820">
    <property type="entry name" value="alpha/beta hydrolase"/>
    <property type="match status" value="1"/>
</dbReference>
<dbReference type="EMBL" id="JAYXHS010000003">
    <property type="protein sequence ID" value="MEC5387505.1"/>
    <property type="molecule type" value="Genomic_DNA"/>
</dbReference>
<evidence type="ECO:0000259" key="1">
    <source>
        <dbReference type="Pfam" id="PF01738"/>
    </source>
</evidence>
<gene>
    <name evidence="2" type="ORF">VVD49_17370</name>
</gene>
<dbReference type="InterPro" id="IPR029058">
    <property type="entry name" value="AB_hydrolase_fold"/>
</dbReference>
<comment type="caution">
    <text evidence="2">The sequence shown here is derived from an EMBL/GenBank/DDBJ whole genome shotgun (WGS) entry which is preliminary data.</text>
</comment>
<evidence type="ECO:0000313" key="3">
    <source>
        <dbReference type="Proteomes" id="UP001331561"/>
    </source>
</evidence>
<feature type="domain" description="Dienelactone hydrolase" evidence="1">
    <location>
        <begin position="43"/>
        <end position="265"/>
    </location>
</feature>
<dbReference type="InterPro" id="IPR051049">
    <property type="entry name" value="Dienelactone_hydrolase-like"/>
</dbReference>
<dbReference type="PANTHER" id="PTHR46623">
    <property type="entry name" value="CARBOXYMETHYLENEBUTENOLIDASE-RELATED"/>
    <property type="match status" value="1"/>
</dbReference>
<dbReference type="InterPro" id="IPR002925">
    <property type="entry name" value="Dienelactn_hydro"/>
</dbReference>